<dbReference type="AlphaFoldDB" id="A0A2V1E2Y1"/>
<sequence length="495" mass="54973">MSNSMKSNRSMLKDFLASISVMHGDLSNITAPPFVLGEYSTVELPQYWGDHPDLFIAPALEPDAARRAVLVLKWFLGSLKNQQYAGRSESEGVKKPLNAFLGELFLGSWKVNGVKRNPNGIGDEEPSETRLISEQVSHHPPVTACYLSNAHHGIHASGFTQQEITFSGTVSIKQKGYAVLHIDRFDEDYLIPVPNVKVKGVLSGSPYPELVGKYSIVSSTGFVAEIQFEGKGLLGSGLKNGFEANIYNSGQNSSRRHEPLYTAKGQWSGQFGIIDCKTGDEIDSFDAATAPSNPITVSPRNEQDPWESRRAWGDVLDALDRADMKGTAEAKSKVEEGQRRLRREREERGEEWKSVFFGKYARDEVFERLVVADRDREGSFSVDFHSGIWKVDMDAVGNATKPYHGGLVPHGRGAARESAVDGENKSNGLDRERRQERELNEQGDDSNQELHGDPEDQSRPSSAQPAQEDVEQSSGQLEKIQIEEFLRSRYSTPNK</sequence>
<dbReference type="GO" id="GO:0005829">
    <property type="term" value="C:cytosol"/>
    <property type="evidence" value="ECO:0007669"/>
    <property type="project" value="TreeGrafter"/>
</dbReference>
<dbReference type="Gene3D" id="1.10.287.2720">
    <property type="match status" value="1"/>
</dbReference>
<evidence type="ECO:0000256" key="2">
    <source>
        <dbReference type="RuleBase" id="RU003844"/>
    </source>
</evidence>
<dbReference type="EMBL" id="KZ805330">
    <property type="protein sequence ID" value="PVI03540.1"/>
    <property type="molecule type" value="Genomic_DNA"/>
</dbReference>
<dbReference type="OrthoDB" id="14833at2759"/>
<evidence type="ECO:0000256" key="3">
    <source>
        <dbReference type="SAM" id="MobiDB-lite"/>
    </source>
</evidence>
<dbReference type="InterPro" id="IPR018494">
    <property type="entry name" value="Oxysterol-bd_CS"/>
</dbReference>
<name>A0A2V1E2Y1_9PLEO</name>
<proteinExistence type="inferred from homology"/>
<gene>
    <name evidence="4" type="ORF">DM02DRAFT_716790</name>
</gene>
<dbReference type="SUPFAM" id="SSF144000">
    <property type="entry name" value="Oxysterol-binding protein-like"/>
    <property type="match status" value="1"/>
</dbReference>
<dbReference type="STRING" id="97972.A0A2V1E2Y1"/>
<dbReference type="Gene3D" id="3.30.70.3490">
    <property type="match status" value="1"/>
</dbReference>
<feature type="compositionally biased region" description="Basic and acidic residues" evidence="3">
    <location>
        <begin position="448"/>
        <end position="458"/>
    </location>
</feature>
<dbReference type="PANTHER" id="PTHR10972">
    <property type="entry name" value="OXYSTEROL-BINDING PROTEIN-RELATED"/>
    <property type="match status" value="1"/>
</dbReference>
<dbReference type="PROSITE" id="PS01013">
    <property type="entry name" value="OSBP"/>
    <property type="match status" value="1"/>
</dbReference>
<comment type="similarity">
    <text evidence="1 2">Belongs to the OSBP family.</text>
</comment>
<protein>
    <submittedName>
        <fullName evidence="4">Oxysterol-binding protein</fullName>
    </submittedName>
</protein>
<evidence type="ECO:0000256" key="1">
    <source>
        <dbReference type="ARBA" id="ARBA00008842"/>
    </source>
</evidence>
<organism evidence="4 5">
    <name type="scientific">Periconia macrospinosa</name>
    <dbReference type="NCBI Taxonomy" id="97972"/>
    <lineage>
        <taxon>Eukaryota</taxon>
        <taxon>Fungi</taxon>
        <taxon>Dikarya</taxon>
        <taxon>Ascomycota</taxon>
        <taxon>Pezizomycotina</taxon>
        <taxon>Dothideomycetes</taxon>
        <taxon>Pleosporomycetidae</taxon>
        <taxon>Pleosporales</taxon>
        <taxon>Massarineae</taxon>
        <taxon>Periconiaceae</taxon>
        <taxon>Periconia</taxon>
    </lineage>
</organism>
<reference evidence="4 5" key="1">
    <citation type="journal article" date="2018" name="Sci. Rep.">
        <title>Comparative genomics provides insights into the lifestyle and reveals functional heterogeneity of dark septate endophytic fungi.</title>
        <authorList>
            <person name="Knapp D.G."/>
            <person name="Nemeth J.B."/>
            <person name="Barry K."/>
            <person name="Hainaut M."/>
            <person name="Henrissat B."/>
            <person name="Johnson J."/>
            <person name="Kuo A."/>
            <person name="Lim J.H.P."/>
            <person name="Lipzen A."/>
            <person name="Nolan M."/>
            <person name="Ohm R.A."/>
            <person name="Tamas L."/>
            <person name="Grigoriev I.V."/>
            <person name="Spatafora J.W."/>
            <person name="Nagy L.G."/>
            <person name="Kovacs G.M."/>
        </authorList>
    </citation>
    <scope>NUCLEOTIDE SEQUENCE [LARGE SCALE GENOMIC DNA]</scope>
    <source>
        <strain evidence="4 5">DSE2036</strain>
    </source>
</reference>
<dbReference type="PANTHER" id="PTHR10972:SF92">
    <property type="entry name" value="OXYSTEROL BINDING PROTEIN"/>
    <property type="match status" value="1"/>
</dbReference>
<feature type="region of interest" description="Disordered" evidence="3">
    <location>
        <begin position="403"/>
        <end position="495"/>
    </location>
</feature>
<dbReference type="Pfam" id="PF01237">
    <property type="entry name" value="Oxysterol_BP"/>
    <property type="match status" value="1"/>
</dbReference>
<evidence type="ECO:0000313" key="5">
    <source>
        <dbReference type="Proteomes" id="UP000244855"/>
    </source>
</evidence>
<dbReference type="GO" id="GO:0008142">
    <property type="term" value="F:oxysterol binding"/>
    <property type="evidence" value="ECO:0007669"/>
    <property type="project" value="TreeGrafter"/>
</dbReference>
<dbReference type="InterPro" id="IPR000648">
    <property type="entry name" value="Oxysterol-bd"/>
</dbReference>
<feature type="compositionally biased region" description="Basic and acidic residues" evidence="3">
    <location>
        <begin position="414"/>
        <end position="440"/>
    </location>
</feature>
<keyword evidence="5" id="KW-1185">Reference proteome</keyword>
<dbReference type="Proteomes" id="UP000244855">
    <property type="component" value="Unassembled WGS sequence"/>
</dbReference>
<feature type="region of interest" description="Disordered" evidence="3">
    <location>
        <begin position="326"/>
        <end position="345"/>
    </location>
</feature>
<feature type="compositionally biased region" description="Polar residues" evidence="3">
    <location>
        <begin position="290"/>
        <end position="300"/>
    </location>
</feature>
<dbReference type="GO" id="GO:0016020">
    <property type="term" value="C:membrane"/>
    <property type="evidence" value="ECO:0007669"/>
    <property type="project" value="TreeGrafter"/>
</dbReference>
<evidence type="ECO:0000313" key="4">
    <source>
        <dbReference type="EMBL" id="PVI03540.1"/>
    </source>
</evidence>
<dbReference type="Gene3D" id="2.40.160.120">
    <property type="match status" value="1"/>
</dbReference>
<dbReference type="InterPro" id="IPR037239">
    <property type="entry name" value="OSBP_sf"/>
</dbReference>
<feature type="region of interest" description="Disordered" evidence="3">
    <location>
        <begin position="288"/>
        <end position="307"/>
    </location>
</feature>
<accession>A0A2V1E2Y1</accession>